<organism evidence="2 3">
    <name type="scientific">Albugo candida</name>
    <dbReference type="NCBI Taxonomy" id="65357"/>
    <lineage>
        <taxon>Eukaryota</taxon>
        <taxon>Sar</taxon>
        <taxon>Stramenopiles</taxon>
        <taxon>Oomycota</taxon>
        <taxon>Peronosporomycetes</taxon>
        <taxon>Albuginales</taxon>
        <taxon>Albuginaceae</taxon>
        <taxon>Albugo</taxon>
    </lineage>
</organism>
<comment type="caution">
    <text evidence="2">The sequence shown here is derived from an EMBL/GenBank/DDBJ whole genome shotgun (WGS) entry which is preliminary data.</text>
</comment>
<evidence type="ECO:0000256" key="1">
    <source>
        <dbReference type="SAM" id="Phobius"/>
    </source>
</evidence>
<keyword evidence="3" id="KW-1185">Reference proteome</keyword>
<dbReference type="AlphaFoldDB" id="A0A024G8F1"/>
<gene>
    <name evidence="2" type="ORF">BN9_033910</name>
</gene>
<protein>
    <submittedName>
        <fullName evidence="2">Uncharacterized protein</fullName>
    </submittedName>
</protein>
<proteinExistence type="predicted"/>
<dbReference type="Proteomes" id="UP000053237">
    <property type="component" value="Unassembled WGS sequence"/>
</dbReference>
<reference evidence="2 3" key="1">
    <citation type="submission" date="2012-05" db="EMBL/GenBank/DDBJ databases">
        <title>Recombination and specialization in a pathogen metapopulation.</title>
        <authorList>
            <person name="Gardiner A."/>
            <person name="Kemen E."/>
            <person name="Schultz-Larsen T."/>
            <person name="MacLean D."/>
            <person name="Van Oosterhout C."/>
            <person name="Jones J.D.G."/>
        </authorList>
    </citation>
    <scope>NUCLEOTIDE SEQUENCE [LARGE SCALE GENOMIC DNA]</scope>
    <source>
        <strain evidence="2 3">Ac Nc2</strain>
    </source>
</reference>
<keyword evidence="1" id="KW-1133">Transmembrane helix</keyword>
<feature type="transmembrane region" description="Helical" evidence="1">
    <location>
        <begin position="52"/>
        <end position="70"/>
    </location>
</feature>
<dbReference type="InParanoid" id="A0A024G8F1"/>
<keyword evidence="1" id="KW-0812">Transmembrane</keyword>
<dbReference type="EMBL" id="CAIX01000036">
    <property type="protein sequence ID" value="CCI42607.1"/>
    <property type="molecule type" value="Genomic_DNA"/>
</dbReference>
<name>A0A024G8F1_9STRA</name>
<sequence>MNSSNRRVVRSSVTRSDWCEEVFVKWGTSKQSAKEKDTLKSFARLRKSQREFSAFTIALLLFLSTARTFTRSYQRILTTRTGRSRRILQELELEPPKHERNHCRICQVHFRFSTRKMRSATYIFDSKIVPYLVWNTSV</sequence>
<accession>A0A024G8F1</accession>
<evidence type="ECO:0000313" key="3">
    <source>
        <dbReference type="Proteomes" id="UP000053237"/>
    </source>
</evidence>
<keyword evidence="1" id="KW-0472">Membrane</keyword>
<evidence type="ECO:0000313" key="2">
    <source>
        <dbReference type="EMBL" id="CCI42607.1"/>
    </source>
</evidence>